<dbReference type="EMBL" id="CAJOBZ010000045">
    <property type="protein sequence ID" value="CAF4911500.1"/>
    <property type="molecule type" value="Genomic_DNA"/>
</dbReference>
<comment type="caution">
    <text evidence="7">The sequence shown here is derived from an EMBL/GenBank/DDBJ whole genome shotgun (WGS) entry which is preliminary data.</text>
</comment>
<evidence type="ECO:0000256" key="5">
    <source>
        <dbReference type="ARBA" id="ARBA00035381"/>
    </source>
</evidence>
<dbReference type="SUPFAM" id="SSF55658">
    <property type="entry name" value="L9 N-domain-like"/>
    <property type="match status" value="1"/>
</dbReference>
<evidence type="ECO:0000313" key="7">
    <source>
        <dbReference type="EMBL" id="CAF4911500.1"/>
    </source>
</evidence>
<evidence type="ECO:0000256" key="3">
    <source>
        <dbReference type="ARBA" id="ARBA00023274"/>
    </source>
</evidence>
<evidence type="ECO:0000256" key="4">
    <source>
        <dbReference type="ARBA" id="ARBA00035194"/>
    </source>
</evidence>
<dbReference type="GO" id="GO:0006412">
    <property type="term" value="P:translation"/>
    <property type="evidence" value="ECO:0007669"/>
    <property type="project" value="InterPro"/>
</dbReference>
<keyword evidence="3" id="KW-0687">Ribonucleoprotein</keyword>
<comment type="similarity">
    <text evidence="1">Belongs to the bacterial ribosomal protein bL9 family.</text>
</comment>
<dbReference type="GO" id="GO:0003735">
    <property type="term" value="F:structural constituent of ribosome"/>
    <property type="evidence" value="ECO:0007669"/>
    <property type="project" value="InterPro"/>
</dbReference>
<dbReference type="InterPro" id="IPR009027">
    <property type="entry name" value="Ribosomal_bL9/RNase_H1_N"/>
</dbReference>
<dbReference type="GO" id="GO:1990904">
    <property type="term" value="C:ribonucleoprotein complex"/>
    <property type="evidence" value="ECO:0007669"/>
    <property type="project" value="UniProtKB-KW"/>
</dbReference>
<dbReference type="InterPro" id="IPR036935">
    <property type="entry name" value="Ribosomal_bL9_N_sf"/>
</dbReference>
<dbReference type="PANTHER" id="PTHR21368">
    <property type="entry name" value="50S RIBOSOMAL PROTEIN L9"/>
    <property type="match status" value="1"/>
</dbReference>
<keyword evidence="2" id="KW-0689">Ribosomal protein</keyword>
<keyword evidence="8" id="KW-1185">Reference proteome</keyword>
<accession>A0A821VQW3</accession>
<gene>
    <name evidence="7" type="ORF">PMACD_LOCUS12176</name>
</gene>
<feature type="domain" description="Ribosomal protein L9" evidence="6">
    <location>
        <begin position="69"/>
        <end position="111"/>
    </location>
</feature>
<dbReference type="Gene3D" id="3.40.5.10">
    <property type="entry name" value="Ribosomal protein L9, N-terminal domain"/>
    <property type="match status" value="1"/>
</dbReference>
<reference evidence="7" key="1">
    <citation type="submission" date="2021-02" db="EMBL/GenBank/DDBJ databases">
        <authorList>
            <person name="Steward A R."/>
        </authorList>
    </citation>
    <scope>NUCLEOTIDE SEQUENCE</scope>
</reference>
<dbReference type="OrthoDB" id="5555409at2759"/>
<dbReference type="Proteomes" id="UP000663880">
    <property type="component" value="Unassembled WGS sequence"/>
</dbReference>
<evidence type="ECO:0000256" key="2">
    <source>
        <dbReference type="ARBA" id="ARBA00022980"/>
    </source>
</evidence>
<proteinExistence type="inferred from homology"/>
<dbReference type="InterPro" id="IPR000244">
    <property type="entry name" value="Ribosomal_bL9"/>
</dbReference>
<organism evidence="7 8">
    <name type="scientific">Pieris macdunnoughi</name>
    <dbReference type="NCBI Taxonomy" id="345717"/>
    <lineage>
        <taxon>Eukaryota</taxon>
        <taxon>Metazoa</taxon>
        <taxon>Ecdysozoa</taxon>
        <taxon>Arthropoda</taxon>
        <taxon>Hexapoda</taxon>
        <taxon>Insecta</taxon>
        <taxon>Pterygota</taxon>
        <taxon>Neoptera</taxon>
        <taxon>Endopterygota</taxon>
        <taxon>Lepidoptera</taxon>
        <taxon>Glossata</taxon>
        <taxon>Ditrysia</taxon>
        <taxon>Papilionoidea</taxon>
        <taxon>Pieridae</taxon>
        <taxon>Pierinae</taxon>
        <taxon>Pieris</taxon>
    </lineage>
</organism>
<protein>
    <recommendedName>
        <fullName evidence="4">Large ribosomal subunit protein bL9m</fullName>
    </recommendedName>
    <alternativeName>
        <fullName evidence="5">39S ribosomal protein L9, mitochondrial</fullName>
    </alternativeName>
</protein>
<dbReference type="GO" id="GO:0005840">
    <property type="term" value="C:ribosome"/>
    <property type="evidence" value="ECO:0007669"/>
    <property type="project" value="UniProtKB-KW"/>
</dbReference>
<evidence type="ECO:0000259" key="6">
    <source>
        <dbReference type="Pfam" id="PF01281"/>
    </source>
</evidence>
<name>A0A821VQW3_9NEOP</name>
<dbReference type="InterPro" id="IPR020070">
    <property type="entry name" value="Ribosomal_bL9_N"/>
</dbReference>
<evidence type="ECO:0000256" key="1">
    <source>
        <dbReference type="ARBA" id="ARBA00010605"/>
    </source>
</evidence>
<dbReference type="Pfam" id="PF01281">
    <property type="entry name" value="Ribosomal_L9_N"/>
    <property type="match status" value="1"/>
</dbReference>
<evidence type="ECO:0000313" key="8">
    <source>
        <dbReference type="Proteomes" id="UP000663880"/>
    </source>
</evidence>
<dbReference type="AlphaFoldDB" id="A0A821VQW3"/>
<sequence length="253" mass="29226">MLGLRALLNKSTVIEQASFFQQTRNTFILKRRWPPPLHKKNGRVPKLKARHFVYDLIEDTNVNKKPDLKVILNQFVDGAGNVGDILSLRPNVAYKEFLLPGLAVYATPDNLLKYKAAENKSRASSDFSSPYVQRTINCLSRIVLQITMNKTTPWKLESWHIKTSLRKAGYIVPEEAIIMPPKEITGPDLTLQEKEFFITVKINNKEEVNVRCRIHHWATGLERLPWEEFHWKKPLEALFPEQAEILAKMTLPE</sequence>